<evidence type="ECO:0000256" key="5">
    <source>
        <dbReference type="PROSITE-ProRule" id="PRU01240"/>
    </source>
</evidence>
<dbReference type="EMBL" id="FO082266">
    <property type="protein sequence ID" value="CCO19170.1"/>
    <property type="molecule type" value="Genomic_DNA"/>
</dbReference>
<evidence type="ECO:0000313" key="7">
    <source>
        <dbReference type="EMBL" id="CCO19170.1"/>
    </source>
</evidence>
<dbReference type="InterPro" id="IPR050131">
    <property type="entry name" value="Peptidase_S8_subtilisin-like"/>
</dbReference>
<dbReference type="STRING" id="41875.K8F2W0"/>
<evidence type="ECO:0000256" key="3">
    <source>
        <dbReference type="ARBA" id="ARBA00022801"/>
    </source>
</evidence>
<evidence type="ECO:0000313" key="8">
    <source>
        <dbReference type="Proteomes" id="UP000198341"/>
    </source>
</evidence>
<dbReference type="InterPro" id="IPR022398">
    <property type="entry name" value="Peptidase_S8_His-AS"/>
</dbReference>
<keyword evidence="4 5" id="KW-0720">Serine protease</keyword>
<dbReference type="PROSITE" id="PS00136">
    <property type="entry name" value="SUBTILASE_ASP"/>
    <property type="match status" value="1"/>
</dbReference>
<organism evidence="7 8">
    <name type="scientific">Bathycoccus prasinos</name>
    <dbReference type="NCBI Taxonomy" id="41875"/>
    <lineage>
        <taxon>Eukaryota</taxon>
        <taxon>Viridiplantae</taxon>
        <taxon>Chlorophyta</taxon>
        <taxon>Mamiellophyceae</taxon>
        <taxon>Mamiellales</taxon>
        <taxon>Bathycoccaceae</taxon>
        <taxon>Bathycoccus</taxon>
    </lineage>
</organism>
<dbReference type="InterPro" id="IPR036852">
    <property type="entry name" value="Peptidase_S8/S53_dom_sf"/>
</dbReference>
<feature type="active site" description="Charge relay system" evidence="5">
    <location>
        <position position="176"/>
    </location>
</feature>
<dbReference type="OrthoDB" id="206201at2759"/>
<dbReference type="PANTHER" id="PTHR43806">
    <property type="entry name" value="PEPTIDASE S8"/>
    <property type="match status" value="1"/>
</dbReference>
<dbReference type="InterPro" id="IPR023827">
    <property type="entry name" value="Peptidase_S8_Asp-AS"/>
</dbReference>
<dbReference type="InterPro" id="IPR000209">
    <property type="entry name" value="Peptidase_S8/S53_dom"/>
</dbReference>
<dbReference type="Pfam" id="PF00082">
    <property type="entry name" value="Peptidase_S8"/>
    <property type="match status" value="1"/>
</dbReference>
<gene>
    <name evidence="7" type="ordered locus">Bathy13g01330</name>
</gene>
<dbReference type="PRINTS" id="PR00723">
    <property type="entry name" value="SUBTILISIN"/>
</dbReference>
<evidence type="ECO:0000256" key="1">
    <source>
        <dbReference type="ARBA" id="ARBA00011073"/>
    </source>
</evidence>
<dbReference type="InterPro" id="IPR034193">
    <property type="entry name" value="PCSK9_ProteinaseK-like"/>
</dbReference>
<dbReference type="eggNOG" id="KOG1153">
    <property type="taxonomic scope" value="Eukaryota"/>
</dbReference>
<dbReference type="AlphaFoldDB" id="K8F2W0"/>
<dbReference type="PROSITE" id="PS51892">
    <property type="entry name" value="SUBTILASE"/>
    <property type="match status" value="1"/>
</dbReference>
<evidence type="ECO:0000256" key="2">
    <source>
        <dbReference type="ARBA" id="ARBA00022670"/>
    </source>
</evidence>
<reference evidence="7 8" key="1">
    <citation type="submission" date="2011-10" db="EMBL/GenBank/DDBJ databases">
        <authorList>
            <person name="Genoscope - CEA"/>
        </authorList>
    </citation>
    <scope>NUCLEOTIDE SEQUENCE [LARGE SCALE GENOMIC DNA]</scope>
    <source>
        <strain evidence="7 8">RCC 1105</strain>
    </source>
</reference>
<keyword evidence="2 5" id="KW-0645">Protease</keyword>
<dbReference type="Gene3D" id="3.40.50.200">
    <property type="entry name" value="Peptidase S8/S53 domain"/>
    <property type="match status" value="1"/>
</dbReference>
<evidence type="ECO:0000259" key="6">
    <source>
        <dbReference type="Pfam" id="PF00082"/>
    </source>
</evidence>
<dbReference type="CDD" id="cd04077">
    <property type="entry name" value="Peptidases_S8_PCSK9_ProteinaseK_like"/>
    <property type="match status" value="1"/>
</dbReference>
<dbReference type="KEGG" id="bpg:Bathy13g01330"/>
<dbReference type="GO" id="GO:0005615">
    <property type="term" value="C:extracellular space"/>
    <property type="evidence" value="ECO:0007669"/>
    <property type="project" value="TreeGrafter"/>
</dbReference>
<dbReference type="RefSeq" id="XP_007509367.1">
    <property type="nucleotide sequence ID" value="XM_007509305.1"/>
</dbReference>
<sequence>MREEVRGSPSRRRRRHLSFYVFVFIVVLFLAFRGVACSSLHQEDKDTEKGRTTNSSLLQKIRGGGNFDEKKKYIVTLKSRYESFKLCKERKEFNCKKAFRSGFTVFATEQELERMKLDLDASRIEDIEEDAIVSKMSPPWHLDRIDQNYLPLDNRLSFSDLDGTQRGEGVYVYVLDTGVQSKHAELRGKIDSHVTALDPDEDNLLDLDPDGHGTFCASLIAGRTTGVAPGAKIVSVRVLNSDGAGSVSDVVAGLEWTSDQILSKQAENSDMFKGAVVLLALGAPIGVRSRALENAVDRFARETNSLLVTASGNQNADACASVPARSSRCMTVAATDSRDMNYAWNNLGRCVDVFAPGVRLVGACAGQNRCTKKNEVDAITAKSSHNDDDDDIESLYGYQSGTSMAAAVAAGAAARILSENPNFGAEEVKGIIIRNATRGIVVLGSSSVLYTVTYNRLLRLH</sequence>
<comment type="similarity">
    <text evidence="1 5">Belongs to the peptidase S8 family.</text>
</comment>
<accession>K8F2W0</accession>
<feature type="domain" description="Peptidase S8/S53" evidence="6">
    <location>
        <begin position="167"/>
        <end position="439"/>
    </location>
</feature>
<protein>
    <submittedName>
        <fullName evidence="7">Autophagic serine protease Alp2</fullName>
    </submittedName>
</protein>
<dbReference type="PROSITE" id="PS00137">
    <property type="entry name" value="SUBTILASE_HIS"/>
    <property type="match status" value="1"/>
</dbReference>
<keyword evidence="3 5" id="KW-0378">Hydrolase</keyword>
<dbReference type="PANTHER" id="PTHR43806:SF11">
    <property type="entry name" value="CEREVISIN-RELATED"/>
    <property type="match status" value="1"/>
</dbReference>
<dbReference type="GeneID" id="19012085"/>
<dbReference type="SUPFAM" id="SSF52743">
    <property type="entry name" value="Subtilisin-like"/>
    <property type="match status" value="1"/>
</dbReference>
<dbReference type="GO" id="GO:0004252">
    <property type="term" value="F:serine-type endopeptidase activity"/>
    <property type="evidence" value="ECO:0007669"/>
    <property type="project" value="UniProtKB-UniRule"/>
</dbReference>
<proteinExistence type="inferred from homology"/>
<evidence type="ECO:0000256" key="4">
    <source>
        <dbReference type="ARBA" id="ARBA00022825"/>
    </source>
</evidence>
<dbReference type="GO" id="GO:0006508">
    <property type="term" value="P:proteolysis"/>
    <property type="evidence" value="ECO:0007669"/>
    <property type="project" value="UniProtKB-KW"/>
</dbReference>
<feature type="active site" description="Charge relay system" evidence="5">
    <location>
        <position position="212"/>
    </location>
</feature>
<dbReference type="Proteomes" id="UP000198341">
    <property type="component" value="Chromosome 13"/>
</dbReference>
<keyword evidence="8" id="KW-1185">Reference proteome</keyword>
<dbReference type="InterPro" id="IPR015500">
    <property type="entry name" value="Peptidase_S8_subtilisin-rel"/>
</dbReference>
<feature type="active site" description="Charge relay system" evidence="5">
    <location>
        <position position="403"/>
    </location>
</feature>
<name>K8F2W0_9CHLO</name>